<dbReference type="Proteomes" id="UP000824176">
    <property type="component" value="Unassembled WGS sequence"/>
</dbReference>
<dbReference type="AlphaFoldDB" id="A0A9D2GTY7"/>
<accession>A0A9D2GTY7</accession>
<protein>
    <submittedName>
        <fullName evidence="1">Uncharacterized protein</fullName>
    </submittedName>
</protein>
<name>A0A9D2GTY7_9BACT</name>
<comment type="caution">
    <text evidence="1">The sequence shown here is derived from an EMBL/GenBank/DDBJ whole genome shotgun (WGS) entry which is preliminary data.</text>
</comment>
<gene>
    <name evidence="1" type="ORF">H9804_05230</name>
</gene>
<reference evidence="1" key="2">
    <citation type="submission" date="2021-04" db="EMBL/GenBank/DDBJ databases">
        <authorList>
            <person name="Gilroy R."/>
        </authorList>
    </citation>
    <scope>NUCLEOTIDE SEQUENCE</scope>
    <source>
        <strain evidence="1">ChiW4-1371</strain>
    </source>
</reference>
<evidence type="ECO:0000313" key="2">
    <source>
        <dbReference type="Proteomes" id="UP000824176"/>
    </source>
</evidence>
<sequence length="90" mass="10149">GQKMYAVGIANNDAQVKNVLSGKPLFNNEEELMQYEIGNNVDVVYVTVDNWKILNETEQSSLSLTGLQDRIILLSDGKYNQLRSKILTMI</sequence>
<feature type="non-terminal residue" evidence="1">
    <location>
        <position position="1"/>
    </location>
</feature>
<proteinExistence type="predicted"/>
<reference evidence="1" key="1">
    <citation type="journal article" date="2021" name="PeerJ">
        <title>Extensive microbial diversity within the chicken gut microbiome revealed by metagenomics and culture.</title>
        <authorList>
            <person name="Gilroy R."/>
            <person name="Ravi A."/>
            <person name="Getino M."/>
            <person name="Pursley I."/>
            <person name="Horton D.L."/>
            <person name="Alikhan N.F."/>
            <person name="Baker D."/>
            <person name="Gharbi K."/>
            <person name="Hall N."/>
            <person name="Watson M."/>
            <person name="Adriaenssens E.M."/>
            <person name="Foster-Nyarko E."/>
            <person name="Jarju S."/>
            <person name="Secka A."/>
            <person name="Antonio M."/>
            <person name="Oren A."/>
            <person name="Chaudhuri R.R."/>
            <person name="La Ragione R."/>
            <person name="Hildebrand F."/>
            <person name="Pallen M.J."/>
        </authorList>
    </citation>
    <scope>NUCLEOTIDE SEQUENCE</scope>
    <source>
        <strain evidence="1">ChiW4-1371</strain>
    </source>
</reference>
<evidence type="ECO:0000313" key="1">
    <source>
        <dbReference type="EMBL" id="HIZ89324.1"/>
    </source>
</evidence>
<organism evidence="1 2">
    <name type="scientific">Candidatus Mucispirillum faecigallinarum</name>
    <dbReference type="NCBI Taxonomy" id="2838699"/>
    <lineage>
        <taxon>Bacteria</taxon>
        <taxon>Pseudomonadati</taxon>
        <taxon>Deferribacterota</taxon>
        <taxon>Deferribacteres</taxon>
        <taxon>Deferribacterales</taxon>
        <taxon>Mucispirillaceae</taxon>
        <taxon>Mucispirillum</taxon>
    </lineage>
</organism>
<dbReference type="EMBL" id="DXAQ01000082">
    <property type="protein sequence ID" value="HIZ89324.1"/>
    <property type="molecule type" value="Genomic_DNA"/>
</dbReference>